<feature type="domain" description="BRCT" evidence="7">
    <location>
        <begin position="304"/>
        <end position="396"/>
    </location>
</feature>
<keyword evidence="2" id="KW-0677">Repeat</keyword>
<evidence type="ECO:0000259" key="7">
    <source>
        <dbReference type="PROSITE" id="PS50172"/>
    </source>
</evidence>
<dbReference type="GO" id="GO:0005634">
    <property type="term" value="C:nucleus"/>
    <property type="evidence" value="ECO:0007669"/>
    <property type="project" value="UniProtKB-SubCell"/>
</dbReference>
<name>A0A7S2WB28_9STRA</name>
<feature type="compositionally biased region" description="Polar residues" evidence="6">
    <location>
        <begin position="260"/>
        <end position="274"/>
    </location>
</feature>
<evidence type="ECO:0000313" key="8">
    <source>
        <dbReference type="EMBL" id="CAD9678543.1"/>
    </source>
</evidence>
<dbReference type="GO" id="GO:0045944">
    <property type="term" value="P:positive regulation of transcription by RNA polymerase II"/>
    <property type="evidence" value="ECO:0007669"/>
    <property type="project" value="TreeGrafter"/>
</dbReference>
<keyword evidence="5" id="KW-0539">Nucleus</keyword>
<evidence type="ECO:0000256" key="2">
    <source>
        <dbReference type="ARBA" id="ARBA00022737"/>
    </source>
</evidence>
<keyword evidence="3" id="KW-0227">DNA damage</keyword>
<proteinExistence type="predicted"/>
<feature type="domain" description="BRCT" evidence="7">
    <location>
        <begin position="420"/>
        <end position="529"/>
    </location>
</feature>
<dbReference type="InterPro" id="IPR031099">
    <property type="entry name" value="BRCA1-associated"/>
</dbReference>
<feature type="compositionally biased region" description="Basic and acidic residues" evidence="6">
    <location>
        <begin position="243"/>
        <end position="253"/>
    </location>
</feature>
<evidence type="ECO:0000256" key="1">
    <source>
        <dbReference type="ARBA" id="ARBA00004123"/>
    </source>
</evidence>
<comment type="subcellular location">
    <subcellularLocation>
        <location evidence="1">Nucleus</location>
    </subcellularLocation>
</comment>
<keyword evidence="4" id="KW-0234">DNA repair</keyword>
<dbReference type="AlphaFoldDB" id="A0A7S2WB28"/>
<dbReference type="InterPro" id="IPR036420">
    <property type="entry name" value="BRCT_dom_sf"/>
</dbReference>
<gene>
    <name evidence="8" type="ORF">QSP1433_LOCUS6216</name>
</gene>
<evidence type="ECO:0000256" key="4">
    <source>
        <dbReference type="ARBA" id="ARBA00023204"/>
    </source>
</evidence>
<protein>
    <recommendedName>
        <fullName evidence="7">BRCT domain-containing protein</fullName>
    </recommendedName>
</protein>
<dbReference type="GO" id="GO:0000724">
    <property type="term" value="P:double-strand break repair via homologous recombination"/>
    <property type="evidence" value="ECO:0007669"/>
    <property type="project" value="TreeGrafter"/>
</dbReference>
<dbReference type="GO" id="GO:0004842">
    <property type="term" value="F:ubiquitin-protein transferase activity"/>
    <property type="evidence" value="ECO:0007669"/>
    <property type="project" value="TreeGrafter"/>
</dbReference>
<dbReference type="Pfam" id="PF00533">
    <property type="entry name" value="BRCT"/>
    <property type="match status" value="1"/>
</dbReference>
<reference evidence="8" key="1">
    <citation type="submission" date="2021-01" db="EMBL/GenBank/DDBJ databases">
        <authorList>
            <person name="Corre E."/>
            <person name="Pelletier E."/>
            <person name="Niang G."/>
            <person name="Scheremetjew M."/>
            <person name="Finn R."/>
            <person name="Kale V."/>
            <person name="Holt S."/>
            <person name="Cochrane G."/>
            <person name="Meng A."/>
            <person name="Brown T."/>
            <person name="Cohen L."/>
        </authorList>
    </citation>
    <scope>NUCLEOTIDE SEQUENCE</scope>
    <source>
        <strain evidence="8">NY070348D</strain>
    </source>
</reference>
<feature type="compositionally biased region" description="Low complexity" evidence="6">
    <location>
        <begin position="1"/>
        <end position="22"/>
    </location>
</feature>
<dbReference type="PANTHER" id="PTHR13763:SF0">
    <property type="entry name" value="BREAST CANCER TYPE 1 SUSCEPTIBILITY PROTEIN"/>
    <property type="match status" value="1"/>
</dbReference>
<evidence type="ECO:0000256" key="3">
    <source>
        <dbReference type="ARBA" id="ARBA00022763"/>
    </source>
</evidence>
<dbReference type="SUPFAM" id="SSF52113">
    <property type="entry name" value="BRCT domain"/>
    <property type="match status" value="2"/>
</dbReference>
<feature type="region of interest" description="Disordered" evidence="6">
    <location>
        <begin position="198"/>
        <end position="295"/>
    </location>
</feature>
<dbReference type="EMBL" id="HBHK01009927">
    <property type="protein sequence ID" value="CAD9678543.1"/>
    <property type="molecule type" value="Transcribed_RNA"/>
</dbReference>
<dbReference type="InterPro" id="IPR001357">
    <property type="entry name" value="BRCT_dom"/>
</dbReference>
<organism evidence="8">
    <name type="scientific">Mucochytrium quahogii</name>
    <dbReference type="NCBI Taxonomy" id="96639"/>
    <lineage>
        <taxon>Eukaryota</taxon>
        <taxon>Sar</taxon>
        <taxon>Stramenopiles</taxon>
        <taxon>Bigyra</taxon>
        <taxon>Labyrinthulomycetes</taxon>
        <taxon>Thraustochytrida</taxon>
        <taxon>Thraustochytriidae</taxon>
        <taxon>Mucochytrium</taxon>
    </lineage>
</organism>
<dbReference type="PANTHER" id="PTHR13763">
    <property type="entry name" value="BREAST CANCER TYPE 1 SUSCEPTIBILITY PROTEIN BRCA1"/>
    <property type="match status" value="1"/>
</dbReference>
<dbReference type="PROSITE" id="PS50172">
    <property type="entry name" value="BRCT"/>
    <property type="match status" value="2"/>
</dbReference>
<dbReference type="SMART" id="SM00292">
    <property type="entry name" value="BRCT"/>
    <property type="match status" value="2"/>
</dbReference>
<dbReference type="Gene3D" id="3.40.50.10190">
    <property type="entry name" value="BRCT domain"/>
    <property type="match status" value="2"/>
</dbReference>
<accession>A0A7S2WB28</accession>
<evidence type="ECO:0000256" key="5">
    <source>
        <dbReference type="ARBA" id="ARBA00023242"/>
    </source>
</evidence>
<sequence>MNQVESAVKVSASSAQPDSSLSTPDIHGEKASGIPIEETQTTEDESTGTRTASESREEKAVNVDPVIKDTKAKSRHEGELQTINQAVGNGDTYEGPERVAPFFVVGNTVTVSRRMYPGSNKPGGAAKITKVNDDDTYDVRYIVARNTEKRVPGKEITAGININSSSFFGNGLHQEEEDSPLLTSHGRPERQNTTRLLFDPSLYHHSMDPFSQTTAKKKREGEVKVLNKKRHKSLPGNFSTSTDTRETPPEAKSPKKRKSLSSFHDSDMTNSNSGALVRSGSRNSKRKKRICPVASGFSTGPPPVILLTGSLGKSSSKDRAIDQILAMSGKYMPELDDTVTHVVVQHDRKIKGRLVARNRTYKYICAIAKGLWVLDVKWIRDSAHAGRWLDEAKYEIDGDLITKDFNTGGPKRSRERLVNQDVPLLRNFVIYICGSFPQTNLQKANYRLIIEMCGGMALTSSNADCMKKLESTKEKAYILCQNIEYATLDKNYSKIQQLVEQGGAHFVNGQWLINSVSTYTLQKENKYYPS</sequence>
<feature type="region of interest" description="Disordered" evidence="6">
    <location>
        <begin position="170"/>
        <end position="189"/>
    </location>
</feature>
<feature type="region of interest" description="Disordered" evidence="6">
    <location>
        <begin position="1"/>
        <end position="61"/>
    </location>
</feature>
<evidence type="ECO:0000256" key="6">
    <source>
        <dbReference type="SAM" id="MobiDB-lite"/>
    </source>
</evidence>